<dbReference type="Pfam" id="PF04488">
    <property type="entry name" value="Gly_transf_sug"/>
    <property type="match status" value="1"/>
</dbReference>
<dbReference type="RefSeq" id="WP_025317269.1">
    <property type="nucleotide sequence ID" value="NZ_CP002082.1"/>
</dbReference>
<dbReference type="InterPro" id="IPR007577">
    <property type="entry name" value="GlycoTrfase_DXD_sugar-bd_CS"/>
</dbReference>
<dbReference type="Proteomes" id="UP000019260">
    <property type="component" value="Chromosome"/>
</dbReference>
<protein>
    <submittedName>
        <fullName evidence="1">Uncharacterized protein</fullName>
    </submittedName>
</protein>
<reference evidence="1 2" key="1">
    <citation type="submission" date="2013-09" db="EMBL/GenBank/DDBJ databases">
        <title>Complete genome sequence of Spiroplasma mirum suckling mouse cataract agent.</title>
        <authorList>
            <person name="Landry C.A."/>
            <person name="Bastian F.O."/>
            <person name="Thune R.L."/>
        </authorList>
    </citation>
    <scope>NUCLEOTIDE SEQUENCE [LARGE SCALE GENOMIC DNA]</scope>
    <source>
        <strain evidence="1 2">SMCA</strain>
    </source>
</reference>
<keyword evidence="2" id="KW-1185">Reference proteome</keyword>
<dbReference type="HOGENOM" id="CLU_245667_0_0_14"/>
<evidence type="ECO:0000313" key="2">
    <source>
        <dbReference type="Proteomes" id="UP000019260"/>
    </source>
</evidence>
<sequence>MDHINKNIKEMQDIIRQNSNFLNKKKIMKTNPQLNEGLTILAQKLINFNEHIDELVSFQQEFDRFSEVTIKINKYNNLLTKLLANLTAIAELQAVFDNPPATFSDTKRATLLTKMDNLMKAAYENNRALLRYKDTAVLSDFLDHSFLEEQYLTIENSLNQIMRRIINPTTEHKSVTDQSAVDAVLTAMNPTVTTPDRTTSADFLTRQNNTFLTTITQLKNLKTTITKQKRSFLVMQQELEKKKWTQAPQHRLYCQTLQLYLTFLKENVLVTNPSLADELNLERIETYLSSYLKYNQETTINDKNINYIISKEPSEEEVQQIKLSTIKLPDYQVNVWINFHFDHFRNLIQDYVITTLLNNDETNNYWEFSEVVTTKCRELWNEFKAQLDIADHQHSLRENAYRFLVAKEIKTWNELKKDEDTLKTRVQTKLQALEINANVKFLDEDAEILTPQINEHLRQTLKTSPNEAFDILKYVVLKKYHGVYHNLDVHLLSTVDVSSLVQNIQKYRWYWQQIPVEYQQYLDLDHNTLNLVNCTNFSNDSIAQIAEFKAKNLIKQVNIYNHFVLQLYLYFEQVILTKTFEKYQARIADQPFSLLPNSFVSYEQFSNFVNKYVELEKWLTNTLVTKYAIFDNWENMTVDSELYQATTKYLAVLDPTLANELEFYLLRNRVPGNSKMALKELADVTTRIKASIAKFKANFVSHNSYLQAINCYFSDIKFGITSEVEKLKQSFLAVIAKSPATLSEPELINHLLNFLANQSSFKNLRTDEIFFDSTKLAELQEQYEAGIKEIKERGMTLTPISTATLQEVFARLRPNITEPIITPAYFLQEKVCRELAVPTYPFEKLAHNEIYKYNQDDPRFFEKLQAMIKEIYNFLLKITSNSKLTLLFDTIKSYNYQDFIKTYLEVIDESKQPLSGLPFNFQMVPTADQKSYGLLYVKNTNIFLDDIIQEMLKNPGLEATNLTTVLTKKYYDYFKISPGQNQYLDNFLKQILAINNINIEQKTPEINYADLFEEHSNWPIAGLHPKVKTKYLEKYYLAFQQLIAESTALLTRIENEEFKKLLILVENNSVLDQTEYNKIWTNFENIMAEFEQQKLQLLKIKARFYDKEAEQAYEKLVKHYYTVKNNFLEAKKTITPKYKILPKISSDIALIHKFSADLQATSKKVQEMSINLEGNYADLLASYAELVAIYDMFQINFTQLFVSIVANKTGDYFTATEQALIRQNTTDFETLQELLNAKMQILEKRIAVEDLVNACKDLKNSFLPSASAPDNDLPSAVSKEKLNKIFKRFYQQFKKAESLTPAEYQQPQYLKLFAALKSEYNVLSFCASTTTLLTSNEDDLLLEAAKTWEVDRSYPGELIDFSDEYNKSQYQQLCKREGEHKIDLTYPLAAKIWWECQMFIRMDLFQDRTNAEIERYPFYQDILNWIKHPKIGKLLKVLVEDQYKIKVNQAKIAKLHAADVLRTPLINDIKQENLTKQIENLEKQNRILKTKVLATWGEYLKVKNNKANQLLHKRALLALNMVYDLSSDQAQYQILAKNIIKEKTTMWTQQKTGKTSTSHPVEESIR</sequence>
<gene>
    <name evidence="1" type="ORF">P344_02845</name>
</gene>
<organism evidence="1 2">
    <name type="scientific">Spiroplasma mirum ATCC 29335</name>
    <dbReference type="NCBI Taxonomy" id="838561"/>
    <lineage>
        <taxon>Bacteria</taxon>
        <taxon>Bacillati</taxon>
        <taxon>Mycoplasmatota</taxon>
        <taxon>Mollicutes</taxon>
        <taxon>Entomoplasmatales</taxon>
        <taxon>Spiroplasmataceae</taxon>
        <taxon>Spiroplasma</taxon>
    </lineage>
</organism>
<dbReference type="PATRIC" id="fig|838561.3.peg.550"/>
<accession>W0GQK0</accession>
<name>W0GQK0_9MOLU</name>
<dbReference type="EMBL" id="CP006720">
    <property type="protein sequence ID" value="AHI57913.1"/>
    <property type="molecule type" value="Genomic_DNA"/>
</dbReference>
<dbReference type="KEGG" id="smir:SMM_0476"/>
<dbReference type="OrthoDB" id="1353852at2"/>
<evidence type="ECO:0000313" key="1">
    <source>
        <dbReference type="EMBL" id="AHI57913.1"/>
    </source>
</evidence>
<proteinExistence type="predicted"/>
<dbReference type="KEGG" id="smia:P344_02845"/>